<evidence type="ECO:0000313" key="1">
    <source>
        <dbReference type="EMBL" id="KII66994.1"/>
    </source>
</evidence>
<keyword evidence="2" id="KW-1185">Reference proteome</keyword>
<dbReference type="Proteomes" id="UP000031668">
    <property type="component" value="Unassembled WGS sequence"/>
</dbReference>
<accession>A0A0C2IND1</accession>
<dbReference type="AlphaFoldDB" id="A0A0C2IND1"/>
<reference evidence="1 2" key="1">
    <citation type="journal article" date="2014" name="Genome Biol. Evol.">
        <title>The genome of the myxosporean Thelohanellus kitauei shows adaptations to nutrient acquisition within its fish host.</title>
        <authorList>
            <person name="Yang Y."/>
            <person name="Xiong J."/>
            <person name="Zhou Z."/>
            <person name="Huo F."/>
            <person name="Miao W."/>
            <person name="Ran C."/>
            <person name="Liu Y."/>
            <person name="Zhang J."/>
            <person name="Feng J."/>
            <person name="Wang M."/>
            <person name="Wang M."/>
            <person name="Wang L."/>
            <person name="Yao B."/>
        </authorList>
    </citation>
    <scope>NUCLEOTIDE SEQUENCE [LARGE SCALE GENOMIC DNA]</scope>
    <source>
        <strain evidence="1">Wuqing</strain>
    </source>
</reference>
<dbReference type="EMBL" id="JWZT01003352">
    <property type="protein sequence ID" value="KII66994.1"/>
    <property type="molecule type" value="Genomic_DNA"/>
</dbReference>
<name>A0A0C2IND1_THEKT</name>
<proteinExistence type="predicted"/>
<sequence>MRNDFCIIYSEGQQMGILSNLHLTTPIQERINLSIFFRMTFSVHVFPMNKRGVDYAKTVTVSGCRIDCRKRKLYPKNRTTKLVLPDHWKVFVNDKKAFNLEISMKDPHSYDHGQISFSYIGGVLIPFPQADPHFQISHLKVIHYSQLPSI</sequence>
<protein>
    <submittedName>
        <fullName evidence="1">Uncharacterized protein</fullName>
    </submittedName>
</protein>
<organism evidence="1 2">
    <name type="scientific">Thelohanellus kitauei</name>
    <name type="common">Myxosporean</name>
    <dbReference type="NCBI Taxonomy" id="669202"/>
    <lineage>
        <taxon>Eukaryota</taxon>
        <taxon>Metazoa</taxon>
        <taxon>Cnidaria</taxon>
        <taxon>Myxozoa</taxon>
        <taxon>Myxosporea</taxon>
        <taxon>Bivalvulida</taxon>
        <taxon>Platysporina</taxon>
        <taxon>Myxobolidae</taxon>
        <taxon>Thelohanellus</taxon>
    </lineage>
</organism>
<evidence type="ECO:0000313" key="2">
    <source>
        <dbReference type="Proteomes" id="UP000031668"/>
    </source>
</evidence>
<gene>
    <name evidence="1" type="ORF">RF11_13469</name>
</gene>
<comment type="caution">
    <text evidence="1">The sequence shown here is derived from an EMBL/GenBank/DDBJ whole genome shotgun (WGS) entry which is preliminary data.</text>
</comment>